<dbReference type="AlphaFoldDB" id="A0A438D8M8"/>
<dbReference type="InterPro" id="IPR032675">
    <property type="entry name" value="LRR_dom_sf"/>
</dbReference>
<accession>A0A438D8M8</accession>
<dbReference type="PANTHER" id="PTHR38926:SF5">
    <property type="entry name" value="F-BOX AND LEUCINE-RICH REPEAT PROTEIN 6"/>
    <property type="match status" value="1"/>
</dbReference>
<dbReference type="EMBL" id="QGNW01001740">
    <property type="protein sequence ID" value="RVW31811.1"/>
    <property type="molecule type" value="Genomic_DNA"/>
</dbReference>
<protein>
    <submittedName>
        <fullName evidence="1">Uncharacterized protein</fullName>
    </submittedName>
</protein>
<reference evidence="1 2" key="1">
    <citation type="journal article" date="2018" name="PLoS Genet.">
        <title>Population sequencing reveals clonal diversity and ancestral inbreeding in the grapevine cultivar Chardonnay.</title>
        <authorList>
            <person name="Roach M.J."/>
            <person name="Johnson D.L."/>
            <person name="Bohlmann J."/>
            <person name="van Vuuren H.J."/>
            <person name="Jones S.J."/>
            <person name="Pretorius I.S."/>
            <person name="Schmidt S.A."/>
            <person name="Borneman A.R."/>
        </authorList>
    </citation>
    <scope>NUCLEOTIDE SEQUENCE [LARGE SCALE GENOMIC DNA]</scope>
    <source>
        <strain evidence="2">cv. Chardonnay</strain>
        <tissue evidence="1">Leaf</tissue>
    </source>
</reference>
<sequence length="240" mass="26739">MEELNLDCLVNVFGELDGVIVVDVPLRVDYICTPYPGRIISEYGHRHYIKGLTEVGCPFPITAFMKFVINRSRRCATELSLSFCCCGKALKYAANELCLSILLSVAFDHLFDLPRSNYYSKLLSNWKNLETLDFGRGNHSGKALAKISLHCNITKLAARGTNVGSEVASAIVTSLPKLKYLVLEGSTFYKQEYLVLILLGCKEIVHLDVRNCIGFDKNDVEILELASHIPAFMCEGSISF</sequence>
<comment type="caution">
    <text evidence="1">The sequence shown here is derived from an EMBL/GenBank/DDBJ whole genome shotgun (WGS) entry which is preliminary data.</text>
</comment>
<organism evidence="1 2">
    <name type="scientific">Vitis vinifera</name>
    <name type="common">Grape</name>
    <dbReference type="NCBI Taxonomy" id="29760"/>
    <lineage>
        <taxon>Eukaryota</taxon>
        <taxon>Viridiplantae</taxon>
        <taxon>Streptophyta</taxon>
        <taxon>Embryophyta</taxon>
        <taxon>Tracheophyta</taxon>
        <taxon>Spermatophyta</taxon>
        <taxon>Magnoliopsida</taxon>
        <taxon>eudicotyledons</taxon>
        <taxon>Gunneridae</taxon>
        <taxon>Pentapetalae</taxon>
        <taxon>rosids</taxon>
        <taxon>Vitales</taxon>
        <taxon>Vitaceae</taxon>
        <taxon>Viteae</taxon>
        <taxon>Vitis</taxon>
    </lineage>
</organism>
<dbReference type="SUPFAM" id="SSF52047">
    <property type="entry name" value="RNI-like"/>
    <property type="match status" value="1"/>
</dbReference>
<dbReference type="PANTHER" id="PTHR38926">
    <property type="entry name" value="F-BOX DOMAIN CONTAINING PROTEIN, EXPRESSED"/>
    <property type="match status" value="1"/>
</dbReference>
<name>A0A438D8M8_VITVI</name>
<gene>
    <name evidence="1" type="ORF">CK203_099470</name>
</gene>
<evidence type="ECO:0000313" key="2">
    <source>
        <dbReference type="Proteomes" id="UP000288805"/>
    </source>
</evidence>
<dbReference type="Proteomes" id="UP000288805">
    <property type="component" value="Unassembled WGS sequence"/>
</dbReference>
<dbReference type="Gene3D" id="3.80.10.10">
    <property type="entry name" value="Ribonuclease Inhibitor"/>
    <property type="match status" value="1"/>
</dbReference>
<proteinExistence type="predicted"/>
<evidence type="ECO:0000313" key="1">
    <source>
        <dbReference type="EMBL" id="RVW31811.1"/>
    </source>
</evidence>